<dbReference type="InterPro" id="IPR046342">
    <property type="entry name" value="CBS_dom_sf"/>
</dbReference>
<dbReference type="InterPro" id="IPR036318">
    <property type="entry name" value="FAD-bd_PCMH-like_sf"/>
</dbReference>
<feature type="domain" description="CNNM transmembrane" evidence="11">
    <location>
        <begin position="1"/>
        <end position="197"/>
    </location>
</feature>
<dbReference type="Gene3D" id="3.10.580.10">
    <property type="entry name" value="CBS-domain"/>
    <property type="match status" value="1"/>
</dbReference>
<dbReference type="Gene3D" id="3.30.465.10">
    <property type="match status" value="1"/>
</dbReference>
<evidence type="ECO:0000256" key="4">
    <source>
        <dbReference type="ARBA" id="ARBA00022989"/>
    </source>
</evidence>
<proteinExistence type="predicted"/>
<comment type="caution">
    <text evidence="12">The sequence shown here is derived from an EMBL/GenBank/DDBJ whole genome shotgun (WGS) entry which is preliminary data.</text>
</comment>
<organism evidence="12 13">
    <name type="scientific">Pinibacter soli</name>
    <dbReference type="NCBI Taxonomy" id="3044211"/>
    <lineage>
        <taxon>Bacteria</taxon>
        <taxon>Pseudomonadati</taxon>
        <taxon>Bacteroidota</taxon>
        <taxon>Chitinophagia</taxon>
        <taxon>Chitinophagales</taxon>
        <taxon>Chitinophagaceae</taxon>
        <taxon>Pinibacter</taxon>
    </lineage>
</organism>
<evidence type="ECO:0000256" key="8">
    <source>
        <dbReference type="PROSITE-ProRule" id="PRU01193"/>
    </source>
</evidence>
<feature type="transmembrane region" description="Helical" evidence="9">
    <location>
        <begin position="6"/>
        <end position="25"/>
    </location>
</feature>
<dbReference type="SMART" id="SM00116">
    <property type="entry name" value="CBS"/>
    <property type="match status" value="2"/>
</dbReference>
<keyword evidence="3" id="KW-0677">Repeat</keyword>
<evidence type="ECO:0000256" key="2">
    <source>
        <dbReference type="ARBA" id="ARBA00022692"/>
    </source>
</evidence>
<dbReference type="CDD" id="cd04590">
    <property type="entry name" value="CBS_pair_CorC_HlyC_assoc"/>
    <property type="match status" value="1"/>
</dbReference>
<dbReference type="Pfam" id="PF01595">
    <property type="entry name" value="CNNM"/>
    <property type="match status" value="1"/>
</dbReference>
<reference evidence="12 13" key="1">
    <citation type="submission" date="2023-05" db="EMBL/GenBank/DDBJ databases">
        <title>Genome sequence of Pinibacter sp. MAH-24.</title>
        <authorList>
            <person name="Huq M.A."/>
        </authorList>
    </citation>
    <scope>NUCLEOTIDE SEQUENCE [LARGE SCALE GENOMIC DNA]</scope>
    <source>
        <strain evidence="12 13">MAH-24</strain>
    </source>
</reference>
<keyword evidence="6 8" id="KW-0472">Membrane</keyword>
<keyword evidence="4 8" id="KW-1133">Transmembrane helix</keyword>
<gene>
    <name evidence="12" type="ORF">QJ048_18295</name>
</gene>
<evidence type="ECO:0000313" key="12">
    <source>
        <dbReference type="EMBL" id="MDI3321754.1"/>
    </source>
</evidence>
<dbReference type="InterPro" id="IPR044751">
    <property type="entry name" value="Ion_transp-like_CBS"/>
</dbReference>
<evidence type="ECO:0000256" key="5">
    <source>
        <dbReference type="ARBA" id="ARBA00023122"/>
    </source>
</evidence>
<evidence type="ECO:0000256" key="1">
    <source>
        <dbReference type="ARBA" id="ARBA00004141"/>
    </source>
</evidence>
<dbReference type="Pfam" id="PF03471">
    <property type="entry name" value="CorC_HlyC"/>
    <property type="match status" value="1"/>
</dbReference>
<evidence type="ECO:0000259" key="10">
    <source>
        <dbReference type="PROSITE" id="PS51371"/>
    </source>
</evidence>
<dbReference type="PROSITE" id="PS51371">
    <property type="entry name" value="CBS"/>
    <property type="match status" value="1"/>
</dbReference>
<keyword evidence="5 7" id="KW-0129">CBS domain</keyword>
<dbReference type="SMART" id="SM01091">
    <property type="entry name" value="CorC_HlyC"/>
    <property type="match status" value="1"/>
</dbReference>
<accession>A0ABT6RGQ5</accession>
<feature type="transmembrane region" description="Helical" evidence="9">
    <location>
        <begin position="96"/>
        <end position="117"/>
    </location>
</feature>
<dbReference type="InterPro" id="IPR000644">
    <property type="entry name" value="CBS_dom"/>
</dbReference>
<dbReference type="PROSITE" id="PS51846">
    <property type="entry name" value="CNNM"/>
    <property type="match status" value="1"/>
</dbReference>
<keyword evidence="2 8" id="KW-0812">Transmembrane</keyword>
<keyword evidence="13" id="KW-1185">Reference proteome</keyword>
<dbReference type="Pfam" id="PF00571">
    <property type="entry name" value="CBS"/>
    <property type="match status" value="1"/>
</dbReference>
<comment type="subcellular location">
    <subcellularLocation>
        <location evidence="1">Membrane</location>
        <topology evidence="1">Multi-pass membrane protein</topology>
    </subcellularLocation>
</comment>
<dbReference type="InterPro" id="IPR005170">
    <property type="entry name" value="Transptr-assoc_dom"/>
</dbReference>
<dbReference type="PANTHER" id="PTHR22777:SF17">
    <property type="entry name" value="UPF0053 PROTEIN SLL0260"/>
    <property type="match status" value="1"/>
</dbReference>
<evidence type="ECO:0000256" key="3">
    <source>
        <dbReference type="ARBA" id="ARBA00022737"/>
    </source>
</evidence>
<dbReference type="EMBL" id="JASBRG010000007">
    <property type="protein sequence ID" value="MDI3321754.1"/>
    <property type="molecule type" value="Genomic_DNA"/>
</dbReference>
<dbReference type="InterPro" id="IPR002550">
    <property type="entry name" value="CNNM"/>
</dbReference>
<dbReference type="InterPro" id="IPR016169">
    <property type="entry name" value="FAD-bd_PCMH_sub2"/>
</dbReference>
<dbReference type="SUPFAM" id="SSF56176">
    <property type="entry name" value="FAD-binding/transporter-associated domain-like"/>
    <property type="match status" value="1"/>
</dbReference>
<sequence>MTEILIILGLILLNGLFSMAEIALVSARKSKLELQASKGDIRAKEALKLSSNPDTFLSTVQIGITLIGILTGIYSGDKVKSGLVDFLNGLGFIKPSLVSGVATVIVLIILTYFSLVLGELVPKRIGMANPERIAKLVARPMRAVSVITHPFIWLLSKSTNFITKIFNLQSSDSQVTEEEIKAIISEGTEQGTIDEAEQEIIERVFHLGDRTITSLMTHRSDIIWFDLNDNEESIKEKILREPHSVYPICEGELDNMKGIVSIKDLYTSNDKVLFKHIMQPAMFVPENNSAYKVLEKFKQSKNHSCFIVDEYGSVQGMITLNDILEAIVGDMPQPDMEDYEITDRGDGTYLVDGQIPFYDFLHRFDMTDLMNEGEQEFNTLAGFILHILEHIPHTGETVNWQGFKFEIIDMDALRIDKILVTGPQTPASEVPEE</sequence>
<evidence type="ECO:0000259" key="11">
    <source>
        <dbReference type="PROSITE" id="PS51846"/>
    </source>
</evidence>
<dbReference type="Proteomes" id="UP001226434">
    <property type="component" value="Unassembled WGS sequence"/>
</dbReference>
<evidence type="ECO:0000256" key="9">
    <source>
        <dbReference type="SAM" id="Phobius"/>
    </source>
</evidence>
<name>A0ABT6RGQ5_9BACT</name>
<dbReference type="RefSeq" id="WP_282335860.1">
    <property type="nucleotide sequence ID" value="NZ_JASBRG010000007.1"/>
</dbReference>
<evidence type="ECO:0000313" key="13">
    <source>
        <dbReference type="Proteomes" id="UP001226434"/>
    </source>
</evidence>
<evidence type="ECO:0000256" key="7">
    <source>
        <dbReference type="PROSITE-ProRule" id="PRU00703"/>
    </source>
</evidence>
<feature type="domain" description="CBS" evidence="10">
    <location>
        <begin position="277"/>
        <end position="336"/>
    </location>
</feature>
<feature type="transmembrane region" description="Helical" evidence="9">
    <location>
        <begin position="56"/>
        <end position="76"/>
    </location>
</feature>
<protein>
    <submittedName>
        <fullName evidence="12">Hemolysin family protein</fullName>
    </submittedName>
</protein>
<dbReference type="SUPFAM" id="SSF54631">
    <property type="entry name" value="CBS-domain pair"/>
    <property type="match status" value="1"/>
</dbReference>
<evidence type="ECO:0000256" key="6">
    <source>
        <dbReference type="ARBA" id="ARBA00023136"/>
    </source>
</evidence>
<dbReference type="PANTHER" id="PTHR22777">
    <property type="entry name" value="HEMOLYSIN-RELATED"/>
    <property type="match status" value="1"/>
</dbReference>